<evidence type="ECO:0000256" key="1">
    <source>
        <dbReference type="SAM" id="MobiDB-lite"/>
    </source>
</evidence>
<proteinExistence type="predicted"/>
<organism evidence="2">
    <name type="scientific">uncultured Gemmatimonadaceae bacterium</name>
    <dbReference type="NCBI Taxonomy" id="246130"/>
    <lineage>
        <taxon>Bacteria</taxon>
        <taxon>Pseudomonadati</taxon>
        <taxon>Gemmatimonadota</taxon>
        <taxon>Gemmatimonadia</taxon>
        <taxon>Gemmatimonadales</taxon>
        <taxon>Gemmatimonadaceae</taxon>
        <taxon>environmental samples</taxon>
    </lineage>
</organism>
<gene>
    <name evidence="2" type="ORF">AVDCRST_MAG40-2898</name>
</gene>
<dbReference type="EMBL" id="CADCTX010000797">
    <property type="protein sequence ID" value="CAA9350950.1"/>
    <property type="molecule type" value="Genomic_DNA"/>
</dbReference>
<feature type="non-terminal residue" evidence="2">
    <location>
        <position position="1"/>
    </location>
</feature>
<reference evidence="2" key="1">
    <citation type="submission" date="2020-02" db="EMBL/GenBank/DDBJ databases">
        <authorList>
            <person name="Meier V. D."/>
        </authorList>
    </citation>
    <scope>NUCLEOTIDE SEQUENCE</scope>
    <source>
        <strain evidence="2">AVDCRST_MAG40</strain>
    </source>
</reference>
<evidence type="ECO:0000313" key="2">
    <source>
        <dbReference type="EMBL" id="CAA9350950.1"/>
    </source>
</evidence>
<name>A0A6J4M7K6_9BACT</name>
<dbReference type="AlphaFoldDB" id="A0A6J4M7K6"/>
<protein>
    <submittedName>
        <fullName evidence="2">Uncharacterized protein</fullName>
    </submittedName>
</protein>
<accession>A0A6J4M7K6</accession>
<feature type="compositionally biased region" description="Basic residues" evidence="1">
    <location>
        <begin position="37"/>
        <end position="46"/>
    </location>
</feature>
<feature type="region of interest" description="Disordered" evidence="1">
    <location>
        <begin position="1"/>
        <end position="46"/>
    </location>
</feature>
<feature type="compositionally biased region" description="Low complexity" evidence="1">
    <location>
        <begin position="1"/>
        <end position="14"/>
    </location>
</feature>
<sequence>EHGETPARPSQAGARARRPRRARREPVRQDAAPQARTRPRRPHAAR</sequence>
<feature type="non-terminal residue" evidence="2">
    <location>
        <position position="46"/>
    </location>
</feature>